<evidence type="ECO:0000256" key="1">
    <source>
        <dbReference type="PROSITE-ProRule" id="PRU00703"/>
    </source>
</evidence>
<dbReference type="Proteomes" id="UP000051295">
    <property type="component" value="Unassembled WGS sequence"/>
</dbReference>
<proteinExistence type="predicted"/>
<keyword evidence="4" id="KW-1185">Reference proteome</keyword>
<sequence>MGSPTLLQVIDRAREDALRLDRGYLAAFRRLIDRDRTQPVRAVDIMSVAGTRAVPTTPVGVLLPMIADGDVDAAPVLEKGWIVGIVTRTDLIAALARSGLRAKG</sequence>
<feature type="domain" description="CBS" evidence="2">
    <location>
        <begin position="46"/>
        <end position="103"/>
    </location>
</feature>
<dbReference type="EMBL" id="LAXJ01000023">
    <property type="protein sequence ID" value="KRS11120.1"/>
    <property type="molecule type" value="Genomic_DNA"/>
</dbReference>
<reference evidence="3 4" key="1">
    <citation type="submission" date="2015-04" db="EMBL/GenBank/DDBJ databases">
        <title>The draft genome sequence of Roseovarius sp.R12b.</title>
        <authorList>
            <person name="Li G."/>
            <person name="Lai Q."/>
            <person name="Shao Z."/>
            <person name="Yan P."/>
        </authorList>
    </citation>
    <scope>NUCLEOTIDE SEQUENCE [LARGE SCALE GENOMIC DNA]</scope>
    <source>
        <strain evidence="3 4">R12B</strain>
    </source>
</reference>
<dbReference type="Pfam" id="PF00571">
    <property type="entry name" value="CBS"/>
    <property type="match status" value="1"/>
</dbReference>
<evidence type="ECO:0000313" key="3">
    <source>
        <dbReference type="EMBL" id="KRS11120.1"/>
    </source>
</evidence>
<dbReference type="InterPro" id="IPR000644">
    <property type="entry name" value="CBS_dom"/>
</dbReference>
<evidence type="ECO:0000313" key="4">
    <source>
        <dbReference type="Proteomes" id="UP000051295"/>
    </source>
</evidence>
<dbReference type="Gene3D" id="3.10.580.10">
    <property type="entry name" value="CBS-domain"/>
    <property type="match status" value="1"/>
</dbReference>
<dbReference type="PROSITE" id="PS51371">
    <property type="entry name" value="CBS"/>
    <property type="match status" value="1"/>
</dbReference>
<accession>A0A0T5NQS1</accession>
<comment type="caution">
    <text evidence="3">The sequence shown here is derived from an EMBL/GenBank/DDBJ whole genome shotgun (WGS) entry which is preliminary data.</text>
</comment>
<dbReference type="RefSeq" id="WP_057795810.1">
    <property type="nucleotide sequence ID" value="NZ_LAXJ01000023.1"/>
</dbReference>
<protein>
    <recommendedName>
        <fullName evidence="2">CBS domain-containing protein</fullName>
    </recommendedName>
</protein>
<dbReference type="InterPro" id="IPR046342">
    <property type="entry name" value="CBS_dom_sf"/>
</dbReference>
<keyword evidence="1" id="KW-0129">CBS domain</keyword>
<evidence type="ECO:0000259" key="2">
    <source>
        <dbReference type="PROSITE" id="PS51371"/>
    </source>
</evidence>
<gene>
    <name evidence="3" type="ORF">XM53_17875</name>
</gene>
<organism evidence="3 4">
    <name type="scientific">Roseovarius atlanticus</name>
    <dbReference type="NCBI Taxonomy" id="1641875"/>
    <lineage>
        <taxon>Bacteria</taxon>
        <taxon>Pseudomonadati</taxon>
        <taxon>Pseudomonadota</taxon>
        <taxon>Alphaproteobacteria</taxon>
        <taxon>Rhodobacterales</taxon>
        <taxon>Roseobacteraceae</taxon>
        <taxon>Roseovarius</taxon>
    </lineage>
</organism>
<dbReference type="SUPFAM" id="SSF54631">
    <property type="entry name" value="CBS-domain pair"/>
    <property type="match status" value="1"/>
</dbReference>
<dbReference type="AlphaFoldDB" id="A0A0T5NQS1"/>
<dbReference type="STRING" id="1641875.XM53_17875"/>
<name>A0A0T5NQS1_9RHOB</name>
<dbReference type="PATRIC" id="fig|1641875.4.peg.2091"/>